<evidence type="ECO:0000313" key="1">
    <source>
        <dbReference type="EMBL" id="KKM81512.1"/>
    </source>
</evidence>
<reference evidence="1" key="1">
    <citation type="journal article" date="2015" name="Nature">
        <title>Complex archaea that bridge the gap between prokaryotes and eukaryotes.</title>
        <authorList>
            <person name="Spang A."/>
            <person name="Saw J.H."/>
            <person name="Jorgensen S.L."/>
            <person name="Zaremba-Niedzwiedzka K."/>
            <person name="Martijn J."/>
            <person name="Lind A.E."/>
            <person name="van Eijk R."/>
            <person name="Schleper C."/>
            <person name="Guy L."/>
            <person name="Ettema T.J."/>
        </authorList>
    </citation>
    <scope>NUCLEOTIDE SEQUENCE</scope>
</reference>
<proteinExistence type="predicted"/>
<gene>
    <name evidence="1" type="ORF">LCGC14_1329040</name>
</gene>
<name>A0A0F9NJN3_9ZZZZ</name>
<dbReference type="EMBL" id="LAZR01008009">
    <property type="protein sequence ID" value="KKM81512.1"/>
    <property type="molecule type" value="Genomic_DNA"/>
</dbReference>
<accession>A0A0F9NJN3</accession>
<dbReference type="AlphaFoldDB" id="A0A0F9NJN3"/>
<organism evidence="1">
    <name type="scientific">marine sediment metagenome</name>
    <dbReference type="NCBI Taxonomy" id="412755"/>
    <lineage>
        <taxon>unclassified sequences</taxon>
        <taxon>metagenomes</taxon>
        <taxon>ecological metagenomes</taxon>
    </lineage>
</organism>
<feature type="non-terminal residue" evidence="1">
    <location>
        <position position="150"/>
    </location>
</feature>
<sequence>MGVSNDTYAWLVRNRIVTLEMMKDDLVDYFSNSDEVLGDVLWPEGGFFAGVTLAADGNDKFKIGGLSGVDGTVGGDLLNLTDRQSDVEGVQFENTNLSDYHVGLQDARLPEEIVVNPKDGLPNWTRYRHIVGRQDIPDLVTDNLDGTITL</sequence>
<comment type="caution">
    <text evidence="1">The sequence shown here is derived from an EMBL/GenBank/DDBJ whole genome shotgun (WGS) entry which is preliminary data.</text>
</comment>
<protein>
    <submittedName>
        <fullName evidence="1">Uncharacterized protein</fullName>
    </submittedName>
</protein>